<dbReference type="STRING" id="857265.WG78_04300"/>
<accession>A0A0N0GQK0</accession>
<name>A0A0N0GQK0_9NEIS</name>
<gene>
    <name evidence="1" type="ORF">WG78_04300</name>
</gene>
<protein>
    <submittedName>
        <fullName evidence="1">Uncharacterized protein</fullName>
    </submittedName>
</protein>
<evidence type="ECO:0000313" key="2">
    <source>
        <dbReference type="Proteomes" id="UP000037939"/>
    </source>
</evidence>
<evidence type="ECO:0000313" key="1">
    <source>
        <dbReference type="EMBL" id="KPC54763.1"/>
    </source>
</evidence>
<dbReference type="AlphaFoldDB" id="A0A0N0GQK0"/>
<proteinExistence type="predicted"/>
<reference evidence="1 2" key="1">
    <citation type="submission" date="2015-07" db="EMBL/GenBank/DDBJ databases">
        <title>Draft genome sequence of the Amantichitinum ursilacus IGB-41, a new chitin-degrading bacterium.</title>
        <authorList>
            <person name="Kirstahler P."/>
            <person name="Guenther M."/>
            <person name="Grumaz C."/>
            <person name="Rupp S."/>
            <person name="Zibek S."/>
            <person name="Sohn K."/>
        </authorList>
    </citation>
    <scope>NUCLEOTIDE SEQUENCE [LARGE SCALE GENOMIC DNA]</scope>
    <source>
        <strain evidence="1 2">IGB-41</strain>
    </source>
</reference>
<organism evidence="1 2">
    <name type="scientific">Amantichitinum ursilacus</name>
    <dbReference type="NCBI Taxonomy" id="857265"/>
    <lineage>
        <taxon>Bacteria</taxon>
        <taxon>Pseudomonadati</taxon>
        <taxon>Pseudomonadota</taxon>
        <taxon>Betaproteobacteria</taxon>
        <taxon>Neisseriales</taxon>
        <taxon>Chitinibacteraceae</taxon>
        <taxon>Amantichitinum</taxon>
    </lineage>
</organism>
<keyword evidence="2" id="KW-1185">Reference proteome</keyword>
<dbReference type="Proteomes" id="UP000037939">
    <property type="component" value="Unassembled WGS sequence"/>
</dbReference>
<dbReference type="EMBL" id="LAQT01000002">
    <property type="protein sequence ID" value="KPC54763.1"/>
    <property type="molecule type" value="Genomic_DNA"/>
</dbReference>
<comment type="caution">
    <text evidence="1">The sequence shown here is derived from an EMBL/GenBank/DDBJ whole genome shotgun (WGS) entry which is preliminary data.</text>
</comment>
<sequence>MRMLAIVLMALMVFVFGGILLIHYFSEKNDKPKLAAVPSTKINGHFTNAELRAGLPDYYDISVASSVKKTKVNSHILDQILAALALPDQGRDIAMQIFMFDQSIPRRKKASALLQASRHGLIEQQGYALDLLSALAPIELRLELMEAYKAAQPGIKEKLVTVLERAWLIDAFPAAPNLGTVGQARIDLFGDRLPEIDRAKLEIANFLSATVLTEPDTEVLQMALAAVLRMLPQDSAYAMLHSVEVRQILSPDFIAQSGFRIALSSLSADQAPHLQAIFNRSDSIELKQQLVLDTTTLFGQVDEEVERNAASDLVFRFLMENEPIPESVDPYSSSDYASWLTAVGNLHAGSQKDRDAFRAKHITEAKDPVRTAIYILALDKTATDLIRNSPQADIYLTWLYPALSNPDQGIRDGAAAAIAILNVTRKK</sequence>
<dbReference type="RefSeq" id="WP_053936538.1">
    <property type="nucleotide sequence ID" value="NZ_LAQT01000002.1"/>
</dbReference>